<dbReference type="GO" id="GO:0016301">
    <property type="term" value="F:kinase activity"/>
    <property type="evidence" value="ECO:0007669"/>
    <property type="project" value="UniProtKB-KW"/>
</dbReference>
<keyword evidence="2" id="KW-0808">Transferase</keyword>
<feature type="transmembrane region" description="Helical" evidence="1">
    <location>
        <begin position="12"/>
        <end position="31"/>
    </location>
</feature>
<evidence type="ECO:0000256" key="1">
    <source>
        <dbReference type="SAM" id="Phobius"/>
    </source>
</evidence>
<protein>
    <submittedName>
        <fullName evidence="2">Polyphosphate kinase</fullName>
    </submittedName>
</protein>
<dbReference type="AlphaFoldDB" id="K1U351"/>
<keyword evidence="2" id="KW-0418">Kinase</keyword>
<gene>
    <name evidence="2" type="ORF">OBE_01936</name>
</gene>
<comment type="caution">
    <text evidence="2">The sequence shown here is derived from an EMBL/GenBank/DDBJ whole genome shotgun (WGS) entry which is preliminary data.</text>
</comment>
<keyword evidence="1" id="KW-1133">Transmembrane helix</keyword>
<accession>K1U351</accession>
<proteinExistence type="predicted"/>
<keyword evidence="1" id="KW-0812">Transmembrane</keyword>
<reference evidence="2" key="1">
    <citation type="journal article" date="2013" name="Environ. Microbiol.">
        <title>Microbiota from the distal guts of lean and obese adolescents exhibit partial functional redundancy besides clear differences in community structure.</title>
        <authorList>
            <person name="Ferrer M."/>
            <person name="Ruiz A."/>
            <person name="Lanza F."/>
            <person name="Haange S.B."/>
            <person name="Oberbach A."/>
            <person name="Till H."/>
            <person name="Bargiela R."/>
            <person name="Campoy C."/>
            <person name="Segura M.T."/>
            <person name="Richter M."/>
            <person name="von Bergen M."/>
            <person name="Seifert J."/>
            <person name="Suarez A."/>
        </authorList>
    </citation>
    <scope>NUCLEOTIDE SEQUENCE</scope>
</reference>
<keyword evidence="1" id="KW-0472">Membrane</keyword>
<name>K1U351_9ZZZZ</name>
<evidence type="ECO:0000313" key="2">
    <source>
        <dbReference type="EMBL" id="EKC74359.1"/>
    </source>
</evidence>
<dbReference type="EMBL" id="AJWZ01001249">
    <property type="protein sequence ID" value="EKC74359.1"/>
    <property type="molecule type" value="Genomic_DNA"/>
</dbReference>
<organism evidence="2">
    <name type="scientific">human gut metagenome</name>
    <dbReference type="NCBI Taxonomy" id="408170"/>
    <lineage>
        <taxon>unclassified sequences</taxon>
        <taxon>metagenomes</taxon>
        <taxon>organismal metagenomes</taxon>
    </lineage>
</organism>
<sequence>MHLKKSVKRKLIFLLIIILICVGVLCYFKFFDTKKARKVKVIGEIKEYSYQLKDSKSKLYKDEFKNLEKILAKKDVDEEEYAKSISKLFIIDFFSLSDKLAKTDVGGSDFVHSDELTDFLEKAEDTFYKYVESNVYGGRTQKLPTVDSVKINSITKDTFKYKKTDVESYVVKVSWTYSDEQFDSYQKSATLTIIHQDKKLVIVEME</sequence>